<keyword evidence="3" id="KW-1185">Reference proteome</keyword>
<sequence>MRYEGANSEQLLTSDFSKGDKPKKDISTFFWKGNPEAGNECRMKNISLRERLLELIGLI</sequence>
<gene>
    <name evidence="2" type="ORF">KIN20_030247</name>
</gene>
<evidence type="ECO:0000256" key="1">
    <source>
        <dbReference type="SAM" id="MobiDB-lite"/>
    </source>
</evidence>
<name>A0AAD5R3F5_PARTN</name>
<dbReference type="AlphaFoldDB" id="A0AAD5R3F5"/>
<accession>A0AAD5R3F5</accession>
<reference evidence="2" key="1">
    <citation type="submission" date="2021-06" db="EMBL/GenBank/DDBJ databases">
        <title>Parelaphostrongylus tenuis whole genome reference sequence.</title>
        <authorList>
            <person name="Garwood T.J."/>
            <person name="Larsen P.A."/>
            <person name="Fountain-Jones N.M."/>
            <person name="Garbe J.R."/>
            <person name="Macchietto M.G."/>
            <person name="Kania S.A."/>
            <person name="Gerhold R.W."/>
            <person name="Richards J.E."/>
            <person name="Wolf T.M."/>
        </authorList>
    </citation>
    <scope>NUCLEOTIDE SEQUENCE</scope>
    <source>
        <strain evidence="2">MNPRO001-30</strain>
        <tissue evidence="2">Meninges</tissue>
    </source>
</reference>
<feature type="compositionally biased region" description="Polar residues" evidence="1">
    <location>
        <begin position="7"/>
        <end position="16"/>
    </location>
</feature>
<proteinExistence type="predicted"/>
<feature type="region of interest" description="Disordered" evidence="1">
    <location>
        <begin position="1"/>
        <end position="23"/>
    </location>
</feature>
<dbReference type="Proteomes" id="UP001196413">
    <property type="component" value="Unassembled WGS sequence"/>
</dbReference>
<dbReference type="EMBL" id="JAHQIW010006340">
    <property type="protein sequence ID" value="KAJ1368893.1"/>
    <property type="molecule type" value="Genomic_DNA"/>
</dbReference>
<protein>
    <submittedName>
        <fullName evidence="2">Uncharacterized protein</fullName>
    </submittedName>
</protein>
<evidence type="ECO:0000313" key="2">
    <source>
        <dbReference type="EMBL" id="KAJ1368893.1"/>
    </source>
</evidence>
<organism evidence="2 3">
    <name type="scientific">Parelaphostrongylus tenuis</name>
    <name type="common">Meningeal worm</name>
    <dbReference type="NCBI Taxonomy" id="148309"/>
    <lineage>
        <taxon>Eukaryota</taxon>
        <taxon>Metazoa</taxon>
        <taxon>Ecdysozoa</taxon>
        <taxon>Nematoda</taxon>
        <taxon>Chromadorea</taxon>
        <taxon>Rhabditida</taxon>
        <taxon>Rhabditina</taxon>
        <taxon>Rhabditomorpha</taxon>
        <taxon>Strongyloidea</taxon>
        <taxon>Metastrongylidae</taxon>
        <taxon>Parelaphostrongylus</taxon>
    </lineage>
</organism>
<comment type="caution">
    <text evidence="2">The sequence shown here is derived from an EMBL/GenBank/DDBJ whole genome shotgun (WGS) entry which is preliminary data.</text>
</comment>
<evidence type="ECO:0000313" key="3">
    <source>
        <dbReference type="Proteomes" id="UP001196413"/>
    </source>
</evidence>